<dbReference type="AlphaFoldDB" id="A0A9P4JD38"/>
<proteinExistence type="predicted"/>
<protein>
    <submittedName>
        <fullName evidence="2">Uncharacterized protein</fullName>
    </submittedName>
</protein>
<name>A0A9P4JD38_9PLEO</name>
<organism evidence="2 3">
    <name type="scientific">Delitschia confertaspora ATCC 74209</name>
    <dbReference type="NCBI Taxonomy" id="1513339"/>
    <lineage>
        <taxon>Eukaryota</taxon>
        <taxon>Fungi</taxon>
        <taxon>Dikarya</taxon>
        <taxon>Ascomycota</taxon>
        <taxon>Pezizomycotina</taxon>
        <taxon>Dothideomycetes</taxon>
        <taxon>Pleosporomycetidae</taxon>
        <taxon>Pleosporales</taxon>
        <taxon>Delitschiaceae</taxon>
        <taxon>Delitschia</taxon>
    </lineage>
</organism>
<accession>A0A9P4JD38</accession>
<gene>
    <name evidence="2" type="ORF">GQ43DRAFT_230394</name>
</gene>
<evidence type="ECO:0000313" key="3">
    <source>
        <dbReference type="Proteomes" id="UP000799536"/>
    </source>
</evidence>
<dbReference type="EMBL" id="ML994299">
    <property type="protein sequence ID" value="KAF2196950.1"/>
    <property type="molecule type" value="Genomic_DNA"/>
</dbReference>
<keyword evidence="1" id="KW-0812">Transmembrane</keyword>
<keyword evidence="1" id="KW-0472">Membrane</keyword>
<dbReference type="Proteomes" id="UP000799536">
    <property type="component" value="Unassembled WGS sequence"/>
</dbReference>
<sequence>MARLQLNTWYFWEESFLVLVSRVSPRAATRLIGLSASTPRPAPEPQLLPAPQALTATWLHFHLRHEIMQGGPLFVLLLSLYLSVVSSFFASKELLLVQVFLQLLARLSRRISSLLPLPGSMPILYPIRALLPGSTVCAGFRASRCKESSQVHARVIRLFLWRIPI</sequence>
<evidence type="ECO:0000256" key="1">
    <source>
        <dbReference type="SAM" id="Phobius"/>
    </source>
</evidence>
<reference evidence="2" key="1">
    <citation type="journal article" date="2020" name="Stud. Mycol.">
        <title>101 Dothideomycetes genomes: a test case for predicting lifestyles and emergence of pathogens.</title>
        <authorList>
            <person name="Haridas S."/>
            <person name="Albert R."/>
            <person name="Binder M."/>
            <person name="Bloem J."/>
            <person name="Labutti K."/>
            <person name="Salamov A."/>
            <person name="Andreopoulos B."/>
            <person name="Baker S."/>
            <person name="Barry K."/>
            <person name="Bills G."/>
            <person name="Bluhm B."/>
            <person name="Cannon C."/>
            <person name="Castanera R."/>
            <person name="Culley D."/>
            <person name="Daum C."/>
            <person name="Ezra D."/>
            <person name="Gonzalez J."/>
            <person name="Henrissat B."/>
            <person name="Kuo A."/>
            <person name="Liang C."/>
            <person name="Lipzen A."/>
            <person name="Lutzoni F."/>
            <person name="Magnuson J."/>
            <person name="Mondo S."/>
            <person name="Nolan M."/>
            <person name="Ohm R."/>
            <person name="Pangilinan J."/>
            <person name="Park H.-J."/>
            <person name="Ramirez L."/>
            <person name="Alfaro M."/>
            <person name="Sun H."/>
            <person name="Tritt A."/>
            <person name="Yoshinaga Y."/>
            <person name="Zwiers L.-H."/>
            <person name="Turgeon B."/>
            <person name="Goodwin S."/>
            <person name="Spatafora J."/>
            <person name="Crous P."/>
            <person name="Grigoriev I."/>
        </authorList>
    </citation>
    <scope>NUCLEOTIDE SEQUENCE</scope>
    <source>
        <strain evidence="2">ATCC 74209</strain>
    </source>
</reference>
<feature type="transmembrane region" description="Helical" evidence="1">
    <location>
        <begin position="73"/>
        <end position="91"/>
    </location>
</feature>
<comment type="caution">
    <text evidence="2">The sequence shown here is derived from an EMBL/GenBank/DDBJ whole genome shotgun (WGS) entry which is preliminary data.</text>
</comment>
<keyword evidence="1" id="KW-1133">Transmembrane helix</keyword>
<evidence type="ECO:0000313" key="2">
    <source>
        <dbReference type="EMBL" id="KAF2196950.1"/>
    </source>
</evidence>
<keyword evidence="3" id="KW-1185">Reference proteome</keyword>